<dbReference type="Pfam" id="PF13472">
    <property type="entry name" value="Lipase_GDSL_2"/>
    <property type="match status" value="1"/>
</dbReference>
<evidence type="ECO:0000313" key="3">
    <source>
        <dbReference type="Proteomes" id="UP000306888"/>
    </source>
</evidence>
<proteinExistence type="predicted"/>
<comment type="caution">
    <text evidence="2">The sequence shown here is derived from an EMBL/GenBank/DDBJ whole genome shotgun (WGS) entry which is preliminary data.</text>
</comment>
<dbReference type="CDD" id="cd00229">
    <property type="entry name" value="SGNH_hydrolase"/>
    <property type="match status" value="1"/>
</dbReference>
<evidence type="ECO:0000259" key="1">
    <source>
        <dbReference type="Pfam" id="PF13472"/>
    </source>
</evidence>
<dbReference type="AlphaFoldDB" id="A0A4S2DQD1"/>
<keyword evidence="3" id="KW-1185">Reference proteome</keyword>
<dbReference type="EMBL" id="SRYR01000001">
    <property type="protein sequence ID" value="TGY43353.1"/>
    <property type="molecule type" value="Genomic_DNA"/>
</dbReference>
<dbReference type="InterPro" id="IPR036514">
    <property type="entry name" value="SGNH_hydro_sf"/>
</dbReference>
<dbReference type="Gene3D" id="3.40.50.1110">
    <property type="entry name" value="SGNH hydrolase"/>
    <property type="match status" value="1"/>
</dbReference>
<keyword evidence="2" id="KW-0378">Hydrolase</keyword>
<name>A0A4S2DQD1_9CLOT</name>
<dbReference type="GO" id="GO:0016787">
    <property type="term" value="F:hydrolase activity"/>
    <property type="evidence" value="ECO:0007669"/>
    <property type="project" value="UniProtKB-KW"/>
</dbReference>
<dbReference type="OrthoDB" id="9794725at2"/>
<gene>
    <name evidence="2" type="ORF">E5347_00660</name>
</gene>
<dbReference type="Proteomes" id="UP000306888">
    <property type="component" value="Unassembled WGS sequence"/>
</dbReference>
<organism evidence="2 3">
    <name type="scientific">Clostridium sartagoforme</name>
    <dbReference type="NCBI Taxonomy" id="84031"/>
    <lineage>
        <taxon>Bacteria</taxon>
        <taxon>Bacillati</taxon>
        <taxon>Bacillota</taxon>
        <taxon>Clostridia</taxon>
        <taxon>Eubacteriales</taxon>
        <taxon>Clostridiaceae</taxon>
        <taxon>Clostridium</taxon>
    </lineage>
</organism>
<dbReference type="SUPFAM" id="SSF52266">
    <property type="entry name" value="SGNH hydrolase"/>
    <property type="match status" value="1"/>
</dbReference>
<reference evidence="2 3" key="1">
    <citation type="submission" date="2019-04" db="EMBL/GenBank/DDBJ databases">
        <title>Microbes associate with the intestines of laboratory mice.</title>
        <authorList>
            <person name="Navarre W."/>
            <person name="Wong E."/>
            <person name="Huang K."/>
            <person name="Tropini C."/>
            <person name="Ng K."/>
            <person name="Yu B."/>
        </authorList>
    </citation>
    <scope>NUCLEOTIDE SEQUENCE [LARGE SCALE GENOMIC DNA]</scope>
    <source>
        <strain evidence="2 3">NM50_B9-20</strain>
    </source>
</reference>
<protein>
    <submittedName>
        <fullName evidence="2">SGNH/GDSL hydrolase family protein</fullName>
    </submittedName>
</protein>
<evidence type="ECO:0000313" key="2">
    <source>
        <dbReference type="EMBL" id="TGY43353.1"/>
    </source>
</evidence>
<sequence length="164" mass="18576">MENSILYVDGEISYVEVYDKALSDDEINSISEKVDSNSDFTEIRTKALQDGVANSWVLIGDNSTSGNGVTYGYKNYVEYFEERVRWELIGSPMINRERYVINSGVDGSDSESINTNFDKWVAEFDPEIVSIMIGGNEKGTAEEFEANLKEIIEKSREINMLLKK</sequence>
<dbReference type="RefSeq" id="WP_136003546.1">
    <property type="nucleotide sequence ID" value="NZ_SRYR01000001.1"/>
</dbReference>
<accession>A0A4S2DQD1</accession>
<dbReference type="InterPro" id="IPR013830">
    <property type="entry name" value="SGNH_hydro"/>
</dbReference>
<feature type="domain" description="SGNH hydrolase-type esterase" evidence="1">
    <location>
        <begin position="58"/>
        <end position="158"/>
    </location>
</feature>